<protein>
    <submittedName>
        <fullName evidence="2">Uncharacterized protein</fullName>
    </submittedName>
</protein>
<reference evidence="2" key="1">
    <citation type="submission" date="2019-08" db="EMBL/GenBank/DDBJ databases">
        <authorList>
            <person name="Kucharzyk K."/>
            <person name="Murdoch R.W."/>
            <person name="Higgins S."/>
            <person name="Loffler F."/>
        </authorList>
    </citation>
    <scope>NUCLEOTIDE SEQUENCE</scope>
</reference>
<dbReference type="AlphaFoldDB" id="A0A645F1C4"/>
<feature type="region of interest" description="Disordered" evidence="1">
    <location>
        <begin position="61"/>
        <end position="88"/>
    </location>
</feature>
<evidence type="ECO:0000313" key="2">
    <source>
        <dbReference type="EMBL" id="MPN06453.1"/>
    </source>
</evidence>
<organism evidence="2">
    <name type="scientific">bioreactor metagenome</name>
    <dbReference type="NCBI Taxonomy" id="1076179"/>
    <lineage>
        <taxon>unclassified sequences</taxon>
        <taxon>metagenomes</taxon>
        <taxon>ecological metagenomes</taxon>
    </lineage>
</organism>
<sequence length="88" mass="9288">MNGFGIGDFCCRNDRRNIEIAQSGGCRANTDRFVGKLDVLGFGVRLRVHGDGLDAELTAGAQHPQGNLAPVGNQDLLEHGAQPITNSG</sequence>
<name>A0A645F1C4_9ZZZZ</name>
<evidence type="ECO:0000256" key="1">
    <source>
        <dbReference type="SAM" id="MobiDB-lite"/>
    </source>
</evidence>
<comment type="caution">
    <text evidence="2">The sequence shown here is derived from an EMBL/GenBank/DDBJ whole genome shotgun (WGS) entry which is preliminary data.</text>
</comment>
<dbReference type="EMBL" id="VSSQ01052356">
    <property type="protein sequence ID" value="MPN06453.1"/>
    <property type="molecule type" value="Genomic_DNA"/>
</dbReference>
<proteinExistence type="predicted"/>
<accession>A0A645F1C4</accession>
<gene>
    <name evidence="2" type="ORF">SDC9_153709</name>
</gene>